<gene>
    <name evidence="2" type="ORF">Lysil_0686</name>
</gene>
<organism evidence="2 3">
    <name type="scientific">Solilutibacter silvestris</name>
    <dbReference type="NCBI Taxonomy" id="1645665"/>
    <lineage>
        <taxon>Bacteria</taxon>
        <taxon>Pseudomonadati</taxon>
        <taxon>Pseudomonadota</taxon>
        <taxon>Gammaproteobacteria</taxon>
        <taxon>Lysobacterales</taxon>
        <taxon>Lysobacteraceae</taxon>
        <taxon>Solilutibacter</taxon>
    </lineage>
</organism>
<dbReference type="Proteomes" id="UP000236220">
    <property type="component" value="Unassembled WGS sequence"/>
</dbReference>
<keyword evidence="1" id="KW-0175">Coiled coil</keyword>
<reference evidence="2 3" key="1">
    <citation type="submission" date="2017-08" db="EMBL/GenBank/DDBJ databases">
        <title>Lysobacter sylvestris genome.</title>
        <authorList>
            <person name="Zhang D.-C."/>
            <person name="Albuquerque L."/>
            <person name="Franca L."/>
            <person name="Froufe H.J.C."/>
            <person name="Barroso C."/>
            <person name="Egas C."/>
            <person name="Da Costa M."/>
            <person name="Margesin R."/>
        </authorList>
    </citation>
    <scope>NUCLEOTIDE SEQUENCE [LARGE SCALE GENOMIC DNA]</scope>
    <source>
        <strain evidence="2 3">AM20-91</strain>
    </source>
</reference>
<sequence length="73" mass="8507">MNGQDAIERLHALVERAEALSARLHRLSDENRALRAEQQQLMNERADLIARNEQARVRVEALIHRIRTLEDQP</sequence>
<evidence type="ECO:0000256" key="1">
    <source>
        <dbReference type="SAM" id="Coils"/>
    </source>
</evidence>
<evidence type="ECO:0000313" key="2">
    <source>
        <dbReference type="EMBL" id="PNS09057.1"/>
    </source>
</evidence>
<dbReference type="OrthoDB" id="6120894at2"/>
<keyword evidence="3" id="KW-1185">Reference proteome</keyword>
<dbReference type="RefSeq" id="WP_103074159.1">
    <property type="nucleotide sequence ID" value="NZ_NPZB01000001.1"/>
</dbReference>
<evidence type="ECO:0008006" key="4">
    <source>
        <dbReference type="Google" id="ProtNLM"/>
    </source>
</evidence>
<name>A0A2K1Q278_9GAMM</name>
<protein>
    <recommendedName>
        <fullName evidence="4">TIGR02449 family protein</fullName>
    </recommendedName>
</protein>
<accession>A0A2K1Q278</accession>
<comment type="caution">
    <text evidence="2">The sequence shown here is derived from an EMBL/GenBank/DDBJ whole genome shotgun (WGS) entry which is preliminary data.</text>
</comment>
<dbReference type="EMBL" id="NPZB01000001">
    <property type="protein sequence ID" value="PNS09057.1"/>
    <property type="molecule type" value="Genomic_DNA"/>
</dbReference>
<evidence type="ECO:0000313" key="3">
    <source>
        <dbReference type="Proteomes" id="UP000236220"/>
    </source>
</evidence>
<dbReference type="InterPro" id="IPR012662">
    <property type="entry name" value="CHP02449"/>
</dbReference>
<feature type="coiled-coil region" evidence="1">
    <location>
        <begin position="10"/>
        <end position="72"/>
    </location>
</feature>
<dbReference type="NCBIfam" id="TIGR02449">
    <property type="entry name" value="TIGR02449 family protein"/>
    <property type="match status" value="1"/>
</dbReference>
<proteinExistence type="predicted"/>
<dbReference type="AlphaFoldDB" id="A0A2K1Q278"/>